<protein>
    <submittedName>
        <fullName evidence="10">Type III secretion protein U</fullName>
    </submittedName>
</protein>
<dbReference type="Gene3D" id="6.10.250.2080">
    <property type="match status" value="1"/>
</dbReference>
<feature type="transmembrane region" description="Helical" evidence="9">
    <location>
        <begin position="185"/>
        <end position="204"/>
    </location>
</feature>
<keyword evidence="4 9" id="KW-0812">Transmembrane</keyword>
<dbReference type="NCBIfam" id="TIGR01404">
    <property type="entry name" value="FlhB_rel_III"/>
    <property type="match status" value="1"/>
</dbReference>
<dbReference type="Gene3D" id="3.40.1690.10">
    <property type="entry name" value="secretion proteins EscU"/>
    <property type="match status" value="1"/>
</dbReference>
<dbReference type="EMBL" id="FRDA01000003">
    <property type="protein sequence ID" value="SHM79393.1"/>
    <property type="molecule type" value="Genomic_DNA"/>
</dbReference>
<dbReference type="InterPro" id="IPR029025">
    <property type="entry name" value="T3SS_substrate_exporter_C"/>
</dbReference>
<evidence type="ECO:0000256" key="5">
    <source>
        <dbReference type="ARBA" id="ARBA00022989"/>
    </source>
</evidence>
<dbReference type="PANTHER" id="PTHR30531:SF14">
    <property type="entry name" value="SURFACE PRESENTATION OF ANTIGENS PROTEIN SPAS"/>
    <property type="match status" value="1"/>
</dbReference>
<dbReference type="RefSeq" id="WP_073163596.1">
    <property type="nucleotide sequence ID" value="NZ_FRDA01000003.1"/>
</dbReference>
<feature type="region of interest" description="Disordered" evidence="8">
    <location>
        <begin position="1"/>
        <end position="21"/>
    </location>
</feature>
<accession>A0A1M7LN14</accession>
<dbReference type="PRINTS" id="PR00950">
    <property type="entry name" value="TYPE3IMSPROT"/>
</dbReference>
<evidence type="ECO:0000313" key="11">
    <source>
        <dbReference type="Proteomes" id="UP000183983"/>
    </source>
</evidence>
<dbReference type="SUPFAM" id="SSF160544">
    <property type="entry name" value="EscU C-terminal domain-like"/>
    <property type="match status" value="1"/>
</dbReference>
<comment type="subcellular location">
    <subcellularLocation>
        <location evidence="1">Cell membrane</location>
        <topology evidence="1">Multi-pass membrane protein</topology>
    </subcellularLocation>
</comment>
<sequence>MSEKTEKATPKQIRDAREKGQVGQSQDLGKLMVLMAVSEITLALADESVDRLEALLALSFKGVDRPFLSAVELVASDGLAVLLSFTLCSVGLAMLMRLLSSWVQIGFLFAPKALKLDINKINPFSHAKQMFSGQNITNLLLSILKAVAIAATLYSQVKPALGTLVLLANSDLTTYWHALVELFQHILRVILGLLLVIALIDFAMQKYFHAKKLRMSHEDIKKEYKQSEGDPHVKGHRRQLAHEILNQEPSAAPNPVEDADMLLVNPTHYAVALYYRPGETPLPLIHCKGEDEDALALIARAKKAGIPVVQSIWLARTLYRVKVGKYIPRPTLLAVGHIYKVIRQLDEVTDEVIQIEVEL</sequence>
<evidence type="ECO:0000256" key="8">
    <source>
        <dbReference type="SAM" id="MobiDB-lite"/>
    </source>
</evidence>
<proteinExistence type="inferred from homology"/>
<evidence type="ECO:0000256" key="3">
    <source>
        <dbReference type="ARBA" id="ARBA00022475"/>
    </source>
</evidence>
<feature type="compositionally biased region" description="Basic and acidic residues" evidence="8">
    <location>
        <begin position="1"/>
        <end position="20"/>
    </location>
</feature>
<dbReference type="AlphaFoldDB" id="A0A1M7LN14"/>
<feature type="transmembrane region" description="Helical" evidence="9">
    <location>
        <begin position="136"/>
        <end position="157"/>
    </location>
</feature>
<dbReference type="OrthoDB" id="9807950at2"/>
<keyword evidence="7 9" id="KW-0472">Membrane</keyword>
<keyword evidence="6" id="KW-0843">Virulence</keyword>
<comment type="similarity">
    <text evidence="2">Belongs to the type III secretion exporter family.</text>
</comment>
<organism evidence="10 11">
    <name type="scientific">Pseudomonas asturiensis</name>
    <dbReference type="NCBI Taxonomy" id="1190415"/>
    <lineage>
        <taxon>Bacteria</taxon>
        <taxon>Pseudomonadati</taxon>
        <taxon>Pseudomonadota</taxon>
        <taxon>Gammaproteobacteria</taxon>
        <taxon>Pseudomonadales</taxon>
        <taxon>Pseudomonadaceae</taxon>
        <taxon>Pseudomonas</taxon>
    </lineage>
</organism>
<evidence type="ECO:0000256" key="1">
    <source>
        <dbReference type="ARBA" id="ARBA00004651"/>
    </source>
</evidence>
<evidence type="ECO:0000256" key="9">
    <source>
        <dbReference type="SAM" id="Phobius"/>
    </source>
</evidence>
<evidence type="ECO:0000256" key="4">
    <source>
        <dbReference type="ARBA" id="ARBA00022692"/>
    </source>
</evidence>
<reference evidence="10 11" key="1">
    <citation type="submission" date="2016-11" db="EMBL/GenBank/DDBJ databases">
        <authorList>
            <person name="Jaros S."/>
            <person name="Januszkiewicz K."/>
            <person name="Wedrychowicz H."/>
        </authorList>
    </citation>
    <scope>NUCLEOTIDE SEQUENCE [LARGE SCALE GENOMIC DNA]</scope>
    <source>
        <strain evidence="10 11">LMG 26898</strain>
    </source>
</reference>
<dbReference type="PANTHER" id="PTHR30531">
    <property type="entry name" value="FLAGELLAR BIOSYNTHETIC PROTEIN FLHB"/>
    <property type="match status" value="1"/>
</dbReference>
<dbReference type="STRING" id="1190415.SAMN05216593_103182"/>
<keyword evidence="3" id="KW-1003">Cell membrane</keyword>
<evidence type="ECO:0000256" key="6">
    <source>
        <dbReference type="ARBA" id="ARBA00023026"/>
    </source>
</evidence>
<evidence type="ECO:0000313" key="10">
    <source>
        <dbReference type="EMBL" id="SHM79393.1"/>
    </source>
</evidence>
<keyword evidence="5 9" id="KW-1133">Transmembrane helix</keyword>
<evidence type="ECO:0000256" key="7">
    <source>
        <dbReference type="ARBA" id="ARBA00023136"/>
    </source>
</evidence>
<evidence type="ECO:0000256" key="2">
    <source>
        <dbReference type="ARBA" id="ARBA00010690"/>
    </source>
</evidence>
<dbReference type="GO" id="GO:0005886">
    <property type="term" value="C:plasma membrane"/>
    <property type="evidence" value="ECO:0007669"/>
    <property type="project" value="UniProtKB-SubCell"/>
</dbReference>
<dbReference type="Proteomes" id="UP000183983">
    <property type="component" value="Unassembled WGS sequence"/>
</dbReference>
<name>A0A1M7LN14_9PSED</name>
<gene>
    <name evidence="10" type="ORF">SAMN05216593_103182</name>
</gene>
<dbReference type="InterPro" id="IPR006135">
    <property type="entry name" value="T3SS_substrate_exporter"/>
</dbReference>
<dbReference type="InterPro" id="IPR006307">
    <property type="entry name" value="BsaZ-like"/>
</dbReference>
<dbReference type="GO" id="GO:0009306">
    <property type="term" value="P:protein secretion"/>
    <property type="evidence" value="ECO:0007669"/>
    <property type="project" value="InterPro"/>
</dbReference>
<dbReference type="Pfam" id="PF01312">
    <property type="entry name" value="Bac_export_2"/>
    <property type="match status" value="1"/>
</dbReference>